<evidence type="ECO:0000259" key="1">
    <source>
        <dbReference type="Pfam" id="PF01636"/>
    </source>
</evidence>
<keyword evidence="2" id="KW-0946">Virion</keyword>
<evidence type="ECO:0000313" key="2">
    <source>
        <dbReference type="EMBL" id="KKK33044.1"/>
    </source>
</evidence>
<dbReference type="PANTHER" id="PTHR39179">
    <property type="entry name" value="SPORE COAT PROTEIN I"/>
    <property type="match status" value="1"/>
</dbReference>
<dbReference type="InterPro" id="IPR002575">
    <property type="entry name" value="Aminoglycoside_PTrfase"/>
</dbReference>
<dbReference type="Gene3D" id="3.90.1200.10">
    <property type="match status" value="1"/>
</dbReference>
<dbReference type="Gene3D" id="3.30.200.20">
    <property type="entry name" value="Phosphorylase Kinase, domain 1"/>
    <property type="match status" value="1"/>
</dbReference>
<organism evidence="2 3">
    <name type="scientific">Mesobacillus campisalis</name>
    <dbReference type="NCBI Taxonomy" id="1408103"/>
    <lineage>
        <taxon>Bacteria</taxon>
        <taxon>Bacillati</taxon>
        <taxon>Bacillota</taxon>
        <taxon>Bacilli</taxon>
        <taxon>Bacillales</taxon>
        <taxon>Bacillaceae</taxon>
        <taxon>Mesobacillus</taxon>
    </lineage>
</organism>
<protein>
    <submittedName>
        <fullName evidence="2">Spore coat protein</fullName>
    </submittedName>
</protein>
<evidence type="ECO:0000313" key="3">
    <source>
        <dbReference type="Proteomes" id="UP000034166"/>
    </source>
</evidence>
<dbReference type="NCBIfam" id="TIGR02904">
    <property type="entry name" value="spore_ysxE"/>
    <property type="match status" value="1"/>
</dbReference>
<dbReference type="SUPFAM" id="SSF56112">
    <property type="entry name" value="Protein kinase-like (PK-like)"/>
    <property type="match status" value="1"/>
</dbReference>
<keyword evidence="3" id="KW-1185">Reference proteome</keyword>
<comment type="caution">
    <text evidence="2">The sequence shown here is derived from an EMBL/GenBank/DDBJ whole genome shotgun (WGS) entry which is preliminary data.</text>
</comment>
<feature type="domain" description="Aminoglycoside phosphotransferase" evidence="1">
    <location>
        <begin position="36"/>
        <end position="243"/>
    </location>
</feature>
<dbReference type="Pfam" id="PF01636">
    <property type="entry name" value="APH"/>
    <property type="match status" value="1"/>
</dbReference>
<dbReference type="InterPro" id="IPR047175">
    <property type="entry name" value="CotS-like"/>
</dbReference>
<dbReference type="GO" id="GO:0042601">
    <property type="term" value="C:endospore-forming forespore"/>
    <property type="evidence" value="ECO:0007669"/>
    <property type="project" value="TreeGrafter"/>
</dbReference>
<dbReference type="AlphaFoldDB" id="A0A0M2SE76"/>
<sequence>MDQPNVLPEVKHILRNYALDPYFVEDFGKVKKVYAKSGTYALKQIDPHHGMDFIRHIQFLYHKGYNRIVPVYPASDGRYAIYEMNSLYYLMPWLANEEKENREERPLQLFRELARLHALSARELDISLEAREEHYEKTLKQWEKDEEFLEGFIESCEQAWYMSPFQLLFCLYYNSIRQAMGFAREKLKSWKEQTKDQKKARMVLLHGKVSTEHFLYDDKGYGYFINFEDTRLGSPIQDLLPFMSRFLKTRPKQSEECVAWINNYFKYFPLKEEERLLFLGYLAYPAGMLQTAESYLMQKTKVDERKYVQRLQRHYWHLKNTEYVAMRLEEMERQKAQARAEAQRKAEQERAQS</sequence>
<dbReference type="InterPro" id="IPR014253">
    <property type="entry name" value="Spore_coat_YsxE"/>
</dbReference>
<keyword evidence="2" id="KW-0167">Capsid protein</keyword>
<dbReference type="InterPro" id="IPR011009">
    <property type="entry name" value="Kinase-like_dom_sf"/>
</dbReference>
<dbReference type="EMBL" id="LAYY01000101">
    <property type="protein sequence ID" value="KKK33044.1"/>
    <property type="molecule type" value="Genomic_DNA"/>
</dbReference>
<gene>
    <name evidence="2" type="ORF">WQ57_24145</name>
</gene>
<dbReference type="PATRIC" id="fig|1408103.3.peg.5210"/>
<proteinExistence type="predicted"/>
<dbReference type="RefSeq" id="WP_046526191.1">
    <property type="nucleotide sequence ID" value="NZ_LAYY01000101.1"/>
</dbReference>
<dbReference type="Proteomes" id="UP000034166">
    <property type="component" value="Unassembled WGS sequence"/>
</dbReference>
<accession>A0A0M2SE76</accession>
<dbReference type="OrthoDB" id="2379727at2"/>
<reference evidence="2 3" key="1">
    <citation type="submission" date="2015-04" db="EMBL/GenBank/DDBJ databases">
        <title>Taxonomic description and genome sequence of Bacillus campisalis sp. nov., a novel member of the genus Bacillus isolated from solar saltern.</title>
        <authorList>
            <person name="Mathan Kumar R."/>
            <person name="Kaur G."/>
            <person name="Kumar A."/>
            <person name="Singh N.K."/>
            <person name="Kaur N."/>
            <person name="Kumar N."/>
            <person name="Mayilraj S."/>
        </authorList>
    </citation>
    <scope>NUCLEOTIDE SEQUENCE [LARGE SCALE GENOMIC DNA]</scope>
    <source>
        <strain evidence="2 3">SA2-6</strain>
    </source>
</reference>
<dbReference type="PANTHER" id="PTHR39179:SF3">
    <property type="entry name" value="COTS-RELATED PROTEIN"/>
    <property type="match status" value="1"/>
</dbReference>
<name>A0A0M2SE76_9BACI</name>